<dbReference type="InterPro" id="IPR000089">
    <property type="entry name" value="Biotin_lipoyl"/>
</dbReference>
<protein>
    <recommendedName>
        <fullName evidence="1 3">Biotin carboxyl carrier protein of acetyl-CoA carboxylase</fullName>
    </recommendedName>
</protein>
<dbReference type="OrthoDB" id="9811735at2"/>
<dbReference type="NCBIfam" id="TIGR00531">
    <property type="entry name" value="BCCP"/>
    <property type="match status" value="1"/>
</dbReference>
<dbReference type="PRINTS" id="PR01071">
    <property type="entry name" value="ACOABIOTINCC"/>
</dbReference>
<reference evidence="5 6" key="1">
    <citation type="submission" date="2019-10" db="EMBL/GenBank/DDBJ databases">
        <title>The Genome Sequence of Clostridium tarantellae Isolated from Fish Brain.</title>
        <authorList>
            <person name="Bano L."/>
            <person name="Kiel M."/>
            <person name="Sales G."/>
            <person name="Doxey A.C."/>
            <person name="Mansfield M.J."/>
            <person name="Schiavone M."/>
            <person name="Rossetto O."/>
            <person name="Pirazzini M."/>
            <person name="Dobrindt U."/>
            <person name="Montecucco C."/>
        </authorList>
    </citation>
    <scope>NUCLEOTIDE SEQUENCE [LARGE SCALE GENOMIC DNA]</scope>
    <source>
        <strain evidence="5 6">DSM 3997</strain>
    </source>
</reference>
<sequence length="163" mass="18650">MKLNEIKDLIDKIDNSNIAYFEVKLEDGYVKMDKSLTRNFTEEISESLSNDIELKQTYNSEYISDSESSVKEEETIDKIKCSENDYYITSPMVGTFYSASGIDEEPYVKIGDKVKSGDILCIVEAMKLMNEIECEVSGEIVDILVTNGQMVEYGEQLFKIRRD</sequence>
<dbReference type="AlphaFoldDB" id="A0A6I1MSN6"/>
<dbReference type="EMBL" id="WHJC01000121">
    <property type="protein sequence ID" value="MPQ43901.1"/>
    <property type="molecule type" value="Genomic_DNA"/>
</dbReference>
<dbReference type="UniPathway" id="UPA00094"/>
<evidence type="ECO:0000256" key="3">
    <source>
        <dbReference type="RuleBase" id="RU364072"/>
    </source>
</evidence>
<dbReference type="PANTHER" id="PTHR45266">
    <property type="entry name" value="OXALOACETATE DECARBOXYLASE ALPHA CHAIN"/>
    <property type="match status" value="1"/>
</dbReference>
<dbReference type="PANTHER" id="PTHR45266:SF3">
    <property type="entry name" value="OXALOACETATE DECARBOXYLASE ALPHA CHAIN"/>
    <property type="match status" value="1"/>
</dbReference>
<proteinExistence type="predicted"/>
<dbReference type="CDD" id="cd06850">
    <property type="entry name" value="biotinyl_domain"/>
    <property type="match status" value="1"/>
</dbReference>
<keyword evidence="3" id="KW-0276">Fatty acid metabolism</keyword>
<dbReference type="Pfam" id="PF00364">
    <property type="entry name" value="Biotin_lipoyl"/>
    <property type="match status" value="1"/>
</dbReference>
<evidence type="ECO:0000313" key="6">
    <source>
        <dbReference type="Proteomes" id="UP000430345"/>
    </source>
</evidence>
<keyword evidence="3" id="KW-0275">Fatty acid biosynthesis</keyword>
<dbReference type="PROSITE" id="PS50968">
    <property type="entry name" value="BIOTINYL_LIPOYL"/>
    <property type="match status" value="1"/>
</dbReference>
<keyword evidence="3" id="KW-0444">Lipid biosynthesis</keyword>
<dbReference type="Gene3D" id="2.40.50.100">
    <property type="match status" value="1"/>
</dbReference>
<keyword evidence="6" id="KW-1185">Reference proteome</keyword>
<dbReference type="GO" id="GO:0009317">
    <property type="term" value="C:acetyl-CoA carboxylase complex"/>
    <property type="evidence" value="ECO:0007669"/>
    <property type="project" value="InterPro"/>
</dbReference>
<dbReference type="RefSeq" id="WP_152889891.1">
    <property type="nucleotide sequence ID" value="NZ_WHJC01000121.1"/>
</dbReference>
<dbReference type="InterPro" id="IPR050709">
    <property type="entry name" value="Biotin_Carboxyl_Carrier/Decarb"/>
</dbReference>
<keyword evidence="2 3" id="KW-0092">Biotin</keyword>
<dbReference type="InterPro" id="IPR011053">
    <property type="entry name" value="Single_hybrid_motif"/>
</dbReference>
<name>A0A6I1MSN6_9CLOT</name>
<dbReference type="GO" id="GO:0003989">
    <property type="term" value="F:acetyl-CoA carboxylase activity"/>
    <property type="evidence" value="ECO:0007669"/>
    <property type="project" value="InterPro"/>
</dbReference>
<feature type="domain" description="Lipoyl-binding" evidence="4">
    <location>
        <begin position="76"/>
        <end position="161"/>
    </location>
</feature>
<dbReference type="InterPro" id="IPR001249">
    <property type="entry name" value="AcCoA_biotinCC"/>
</dbReference>
<comment type="caution">
    <text evidence="5">The sequence shown here is derived from an EMBL/GenBank/DDBJ whole genome shotgun (WGS) entry which is preliminary data.</text>
</comment>
<accession>A0A6I1MSN6</accession>
<evidence type="ECO:0000259" key="4">
    <source>
        <dbReference type="PROSITE" id="PS50968"/>
    </source>
</evidence>
<keyword evidence="3" id="KW-0443">Lipid metabolism</keyword>
<dbReference type="SUPFAM" id="SSF51230">
    <property type="entry name" value="Single hybrid motif"/>
    <property type="match status" value="1"/>
</dbReference>
<dbReference type="FunFam" id="2.40.50.100:FF:000003">
    <property type="entry name" value="Acetyl-CoA carboxylase biotin carboxyl carrier protein"/>
    <property type="match status" value="1"/>
</dbReference>
<comment type="pathway">
    <text evidence="3">Lipid metabolism; fatty acid biosynthesis.</text>
</comment>
<evidence type="ECO:0000313" key="5">
    <source>
        <dbReference type="EMBL" id="MPQ43901.1"/>
    </source>
</evidence>
<evidence type="ECO:0000256" key="2">
    <source>
        <dbReference type="ARBA" id="ARBA00023267"/>
    </source>
</evidence>
<dbReference type="GO" id="GO:0006633">
    <property type="term" value="P:fatty acid biosynthetic process"/>
    <property type="evidence" value="ECO:0007669"/>
    <property type="project" value="UniProtKB-UniPathway"/>
</dbReference>
<organism evidence="5 6">
    <name type="scientific">Clostridium tarantellae</name>
    <dbReference type="NCBI Taxonomy" id="39493"/>
    <lineage>
        <taxon>Bacteria</taxon>
        <taxon>Bacillati</taxon>
        <taxon>Bacillota</taxon>
        <taxon>Clostridia</taxon>
        <taxon>Eubacteriales</taxon>
        <taxon>Clostridiaceae</taxon>
        <taxon>Clostridium</taxon>
    </lineage>
</organism>
<dbReference type="Proteomes" id="UP000430345">
    <property type="component" value="Unassembled WGS sequence"/>
</dbReference>
<gene>
    <name evidence="5" type="primary">accB</name>
    <name evidence="5" type="ORF">GBZ86_09030</name>
</gene>
<comment type="function">
    <text evidence="3">This protein is a component of the acetyl coenzyme A carboxylase complex; first, biotin carboxylase catalyzes the carboxylation of the carrier protein and then the transcarboxylase transfers the carboxyl group to form malonyl-CoA.</text>
</comment>
<evidence type="ECO:0000256" key="1">
    <source>
        <dbReference type="ARBA" id="ARBA00017562"/>
    </source>
</evidence>